<evidence type="ECO:0000313" key="3">
    <source>
        <dbReference type="Proteomes" id="UP000299102"/>
    </source>
</evidence>
<evidence type="ECO:0000259" key="1">
    <source>
        <dbReference type="SMART" id="SM00596"/>
    </source>
</evidence>
<dbReference type="OrthoDB" id="8123886at2759"/>
<keyword evidence="3" id="KW-1185">Reference proteome</keyword>
<evidence type="ECO:0000313" key="2">
    <source>
        <dbReference type="EMBL" id="GBO99755.1"/>
    </source>
</evidence>
<comment type="caution">
    <text evidence="2">The sequence shown here is derived from an EMBL/GenBank/DDBJ whole genome shotgun (WGS) entry which is preliminary data.</text>
</comment>
<organism evidence="2 3">
    <name type="scientific">Eumeta variegata</name>
    <name type="common">Bagworm moth</name>
    <name type="synonym">Eumeta japonica</name>
    <dbReference type="NCBI Taxonomy" id="151549"/>
    <lineage>
        <taxon>Eukaryota</taxon>
        <taxon>Metazoa</taxon>
        <taxon>Ecdysozoa</taxon>
        <taxon>Arthropoda</taxon>
        <taxon>Hexapoda</taxon>
        <taxon>Insecta</taxon>
        <taxon>Pterygota</taxon>
        <taxon>Neoptera</taxon>
        <taxon>Endopterygota</taxon>
        <taxon>Lepidoptera</taxon>
        <taxon>Glossata</taxon>
        <taxon>Ditrysia</taxon>
        <taxon>Tineoidea</taxon>
        <taxon>Psychidae</taxon>
        <taxon>Oiketicinae</taxon>
        <taxon>Eumeta</taxon>
    </lineage>
</organism>
<gene>
    <name evidence="2" type="primary">ORF1</name>
    <name evidence="2" type="ORF">EVAR_63860_1</name>
</gene>
<dbReference type="EMBL" id="BGZK01003304">
    <property type="protein sequence ID" value="GBO99755.1"/>
    <property type="molecule type" value="Genomic_DNA"/>
</dbReference>
<name>A0A4C1SD30_EUMVA</name>
<accession>A0A4C1SD30</accession>
<dbReference type="Pfam" id="PF07530">
    <property type="entry name" value="PRE_C2HC"/>
    <property type="match status" value="1"/>
</dbReference>
<sequence>MKVAYRTYSLKEERELRVVLKSVSKEFSLDEVKKDLLAQILPVRAVRRVTNRNRDPLDLVLVSADPSAKDNVKVIFFKIKTVSSLSGIKVELPHKRSSPKQCHNCQIYGHSSKNCFRKARCVKCLGDHDTAACTRNKETDGPPACALCNTSGHTANYLGCPRAPK</sequence>
<dbReference type="Proteomes" id="UP000299102">
    <property type="component" value="Unassembled WGS sequence"/>
</dbReference>
<dbReference type="InterPro" id="IPR006579">
    <property type="entry name" value="Pre_C2HC_dom"/>
</dbReference>
<reference evidence="2 3" key="1">
    <citation type="journal article" date="2019" name="Commun. Biol.">
        <title>The bagworm genome reveals a unique fibroin gene that provides high tensile strength.</title>
        <authorList>
            <person name="Kono N."/>
            <person name="Nakamura H."/>
            <person name="Ohtoshi R."/>
            <person name="Tomita M."/>
            <person name="Numata K."/>
            <person name="Arakawa K."/>
        </authorList>
    </citation>
    <scope>NUCLEOTIDE SEQUENCE [LARGE SCALE GENOMIC DNA]</scope>
</reference>
<protein>
    <submittedName>
        <fullName evidence="2">Nucleic-acid-binding protein from transposon X-element</fullName>
    </submittedName>
</protein>
<feature type="domain" description="Pre-C2HC" evidence="1">
    <location>
        <begin position="29"/>
        <end position="100"/>
    </location>
</feature>
<dbReference type="PANTHER" id="PTHR33273">
    <property type="entry name" value="DOMAIN-CONTAINING PROTEIN, PUTATIVE-RELATED"/>
    <property type="match status" value="1"/>
</dbReference>
<dbReference type="PANTHER" id="PTHR33273:SF2">
    <property type="entry name" value="ENDONUCLEASE_EXONUCLEASE_PHOSPHATASE DOMAIN-CONTAINING PROTEIN"/>
    <property type="match status" value="1"/>
</dbReference>
<dbReference type="AlphaFoldDB" id="A0A4C1SD30"/>
<dbReference type="SMART" id="SM00596">
    <property type="entry name" value="PRE_C2HC"/>
    <property type="match status" value="1"/>
</dbReference>
<proteinExistence type="predicted"/>